<dbReference type="AlphaFoldDB" id="A0A0S7YGY4"/>
<dbReference type="SUPFAM" id="SSF46548">
    <property type="entry name" value="alpha-helical ferredoxin"/>
    <property type="match status" value="1"/>
</dbReference>
<organism evidence="5 6">
    <name type="scientific">candidate division TA06 bacterium DG_78</name>
    <dbReference type="NCBI Taxonomy" id="1703772"/>
    <lineage>
        <taxon>Bacteria</taxon>
        <taxon>Bacteria division TA06</taxon>
    </lineage>
</organism>
<evidence type="ECO:0000256" key="1">
    <source>
        <dbReference type="ARBA" id="ARBA00022723"/>
    </source>
</evidence>
<dbReference type="GO" id="GO:0046872">
    <property type="term" value="F:metal ion binding"/>
    <property type="evidence" value="ECO:0007669"/>
    <property type="project" value="UniProtKB-KW"/>
</dbReference>
<reference evidence="5 6" key="1">
    <citation type="journal article" date="2015" name="Microbiome">
        <title>Genomic resolution of linkages in carbon, nitrogen, and sulfur cycling among widespread estuary sediment bacteria.</title>
        <authorList>
            <person name="Baker B.J."/>
            <person name="Lazar C.S."/>
            <person name="Teske A.P."/>
            <person name="Dick G.J."/>
        </authorList>
    </citation>
    <scope>NUCLEOTIDE SEQUENCE [LARGE SCALE GENOMIC DNA]</scope>
    <source>
        <strain evidence="5">DG_78</strain>
    </source>
</reference>
<dbReference type="Pfam" id="PF04432">
    <property type="entry name" value="FrhB_FdhB_C"/>
    <property type="match status" value="1"/>
</dbReference>
<sequence>MKALKISKLPDDAIRELLLSLFERKKIGGVFALAKTNTHNYAYALITNKELLKNITPTIPLMPANAGKLLSRLTMIEPVSTPIAVVVRPCELRALFELVKLEQAKLDNLLFVSFTCSGVYPTRFMIDGIENKLKAYWENIRTGQILQDLRESCRICENFVPDNADIILTLMGKDNSNESILLIKTEKGKNFLEDKSGQLIEADLELKKIENMRSKRIDEKKRVFADLKTEDFGIKGLTEIFGRCINCHACSKACPVCYCKLCYFESSESEYSSSTLEKELNKRGAVRLPTDTVFYHVGRLIHVGITCVGCGMCSDACPTSIPVFTIFNKTAEHVQQLFDYIPGRKIDEQIPLSTFNKKEFEEVED</sequence>
<feature type="domain" description="4Fe-4S ferredoxin-type" evidence="4">
    <location>
        <begin position="235"/>
        <end position="256"/>
    </location>
</feature>
<dbReference type="Proteomes" id="UP000051012">
    <property type="component" value="Unassembled WGS sequence"/>
</dbReference>
<keyword evidence="3" id="KW-0411">Iron-sulfur</keyword>
<dbReference type="InterPro" id="IPR017896">
    <property type="entry name" value="4Fe4S_Fe-S-bd"/>
</dbReference>
<dbReference type="GO" id="GO:0051536">
    <property type="term" value="F:iron-sulfur cluster binding"/>
    <property type="evidence" value="ECO:0007669"/>
    <property type="project" value="UniProtKB-KW"/>
</dbReference>
<gene>
    <name evidence="5" type="ORF">AMJ52_03170</name>
</gene>
<dbReference type="EMBL" id="LJNI01000028">
    <property type="protein sequence ID" value="KPJ73775.1"/>
    <property type="molecule type" value="Genomic_DNA"/>
</dbReference>
<evidence type="ECO:0000313" key="5">
    <source>
        <dbReference type="EMBL" id="KPJ73775.1"/>
    </source>
</evidence>
<keyword evidence="1" id="KW-0479">Metal-binding</keyword>
<accession>A0A0S7YGY4</accession>
<protein>
    <recommendedName>
        <fullName evidence="4">4Fe-4S ferredoxin-type domain-containing protein</fullName>
    </recommendedName>
</protein>
<dbReference type="InterPro" id="IPR009051">
    <property type="entry name" value="Helical_ferredxn"/>
</dbReference>
<evidence type="ECO:0000256" key="3">
    <source>
        <dbReference type="ARBA" id="ARBA00023014"/>
    </source>
</evidence>
<proteinExistence type="predicted"/>
<name>A0A0S7YGY4_UNCT6</name>
<feature type="domain" description="4Fe-4S ferredoxin-type" evidence="4">
    <location>
        <begin position="298"/>
        <end position="327"/>
    </location>
</feature>
<evidence type="ECO:0000256" key="2">
    <source>
        <dbReference type="ARBA" id="ARBA00023004"/>
    </source>
</evidence>
<dbReference type="InterPro" id="IPR017900">
    <property type="entry name" value="4Fe4S_Fe_S_CS"/>
</dbReference>
<keyword evidence="2" id="KW-0408">Iron</keyword>
<evidence type="ECO:0000313" key="6">
    <source>
        <dbReference type="Proteomes" id="UP000051012"/>
    </source>
</evidence>
<comment type="caution">
    <text evidence="5">The sequence shown here is derived from an EMBL/GenBank/DDBJ whole genome shotgun (WGS) entry which is preliminary data.</text>
</comment>
<dbReference type="InterPro" id="IPR007525">
    <property type="entry name" value="FrhB_FdhB_C"/>
</dbReference>
<dbReference type="PROSITE" id="PS00198">
    <property type="entry name" value="4FE4S_FER_1"/>
    <property type="match status" value="2"/>
</dbReference>
<evidence type="ECO:0000259" key="4">
    <source>
        <dbReference type="PROSITE" id="PS51379"/>
    </source>
</evidence>
<dbReference type="Gene3D" id="1.10.1060.10">
    <property type="entry name" value="Alpha-helical ferredoxin"/>
    <property type="match status" value="1"/>
</dbReference>
<dbReference type="PROSITE" id="PS51379">
    <property type="entry name" value="4FE4S_FER_2"/>
    <property type="match status" value="2"/>
</dbReference>